<keyword evidence="2" id="KW-1185">Reference proteome</keyword>
<accession>A0A937KDU1</accession>
<dbReference type="Proteomes" id="UP000614216">
    <property type="component" value="Unassembled WGS sequence"/>
</dbReference>
<sequence>MPTYNALEGGQDGLEVLITWQDSTQLPFVNLTSRTLLVEDVHEGRFSVIVRLVFEPEIVAEPLQTCQ</sequence>
<protein>
    <submittedName>
        <fullName evidence="1">Uncharacterized protein</fullName>
    </submittedName>
</protein>
<organism evidence="1 2">
    <name type="scientific">Fulvivirga marina</name>
    <dbReference type="NCBI Taxonomy" id="2494733"/>
    <lineage>
        <taxon>Bacteria</taxon>
        <taxon>Pseudomonadati</taxon>
        <taxon>Bacteroidota</taxon>
        <taxon>Cytophagia</taxon>
        <taxon>Cytophagales</taxon>
        <taxon>Fulvivirgaceae</taxon>
        <taxon>Fulvivirga</taxon>
    </lineage>
</organism>
<dbReference type="RefSeq" id="WP_202858360.1">
    <property type="nucleotide sequence ID" value="NZ_JAEUGD010000066.1"/>
</dbReference>
<evidence type="ECO:0000313" key="1">
    <source>
        <dbReference type="EMBL" id="MBL6448819.1"/>
    </source>
</evidence>
<gene>
    <name evidence="1" type="ORF">JMN32_21080</name>
</gene>
<dbReference type="EMBL" id="JAEUGD010000066">
    <property type="protein sequence ID" value="MBL6448819.1"/>
    <property type="molecule type" value="Genomic_DNA"/>
</dbReference>
<dbReference type="AlphaFoldDB" id="A0A937KDU1"/>
<name>A0A937KDU1_9BACT</name>
<evidence type="ECO:0000313" key="2">
    <source>
        <dbReference type="Proteomes" id="UP000614216"/>
    </source>
</evidence>
<comment type="caution">
    <text evidence="1">The sequence shown here is derived from an EMBL/GenBank/DDBJ whole genome shotgun (WGS) entry which is preliminary data.</text>
</comment>
<proteinExistence type="predicted"/>
<reference evidence="1" key="1">
    <citation type="submission" date="2021-01" db="EMBL/GenBank/DDBJ databases">
        <title>Fulvivirga kasyanovii gen. nov., sp nov., a novel member of the phylum Bacteroidetes isolated from seawater in a mussel farm.</title>
        <authorList>
            <person name="Zhao L.-H."/>
            <person name="Wang Z.-J."/>
        </authorList>
    </citation>
    <scope>NUCLEOTIDE SEQUENCE</scope>
    <source>
        <strain evidence="1">29W222</strain>
    </source>
</reference>